<evidence type="ECO:0000313" key="1">
    <source>
        <dbReference type="EMBL" id="KZS09876.1"/>
    </source>
</evidence>
<protein>
    <submittedName>
        <fullName evidence="1">Uncharacterized protein</fullName>
    </submittedName>
</protein>
<evidence type="ECO:0000313" key="2">
    <source>
        <dbReference type="Proteomes" id="UP000076858"/>
    </source>
</evidence>
<dbReference type="EMBL" id="LRGB01001937">
    <property type="protein sequence ID" value="KZS09876.1"/>
    <property type="molecule type" value="Genomic_DNA"/>
</dbReference>
<gene>
    <name evidence="1" type="ORF">APZ42_025695</name>
</gene>
<keyword evidence="2" id="KW-1185">Reference proteome</keyword>
<accession>A0A164SRI3</accession>
<comment type="caution">
    <text evidence="1">The sequence shown here is derived from an EMBL/GenBank/DDBJ whole genome shotgun (WGS) entry which is preliminary data.</text>
</comment>
<proteinExistence type="predicted"/>
<organism evidence="1 2">
    <name type="scientific">Daphnia magna</name>
    <dbReference type="NCBI Taxonomy" id="35525"/>
    <lineage>
        <taxon>Eukaryota</taxon>
        <taxon>Metazoa</taxon>
        <taxon>Ecdysozoa</taxon>
        <taxon>Arthropoda</taxon>
        <taxon>Crustacea</taxon>
        <taxon>Branchiopoda</taxon>
        <taxon>Diplostraca</taxon>
        <taxon>Cladocera</taxon>
        <taxon>Anomopoda</taxon>
        <taxon>Daphniidae</taxon>
        <taxon>Daphnia</taxon>
    </lineage>
</organism>
<reference evidence="1 2" key="1">
    <citation type="submission" date="2016-03" db="EMBL/GenBank/DDBJ databases">
        <title>EvidentialGene: Evidence-directed Construction of Genes on Genomes.</title>
        <authorList>
            <person name="Gilbert D.G."/>
            <person name="Choi J.-H."/>
            <person name="Mockaitis K."/>
            <person name="Colbourne J."/>
            <person name="Pfrender M."/>
        </authorList>
    </citation>
    <scope>NUCLEOTIDE SEQUENCE [LARGE SCALE GENOMIC DNA]</scope>
    <source>
        <strain evidence="1 2">Xinb3</strain>
        <tissue evidence="1">Complete organism</tissue>
    </source>
</reference>
<name>A0A164SRI3_9CRUS</name>
<sequence>MEGLKHIAIHRAIDIENASRENELLTSTLVSGHVSASSCSSSVIDNCNCVECDFCFSVLENQTIRIKKTDTTML</sequence>
<dbReference type="AlphaFoldDB" id="A0A164SRI3"/>
<dbReference type="Proteomes" id="UP000076858">
    <property type="component" value="Unassembled WGS sequence"/>
</dbReference>